<accession>A0A9P9JL04</accession>
<name>A0A9P9JL04_FUSRE</name>
<proteinExistence type="predicted"/>
<dbReference type="EMBL" id="JAGMUX010000029">
    <property type="protein sequence ID" value="KAH7216926.1"/>
    <property type="molecule type" value="Genomic_DNA"/>
</dbReference>
<keyword evidence="1" id="KW-0472">Membrane</keyword>
<organism evidence="2 3">
    <name type="scientific">Fusarium redolens</name>
    <dbReference type="NCBI Taxonomy" id="48865"/>
    <lineage>
        <taxon>Eukaryota</taxon>
        <taxon>Fungi</taxon>
        <taxon>Dikarya</taxon>
        <taxon>Ascomycota</taxon>
        <taxon>Pezizomycotina</taxon>
        <taxon>Sordariomycetes</taxon>
        <taxon>Hypocreomycetidae</taxon>
        <taxon>Hypocreales</taxon>
        <taxon>Nectriaceae</taxon>
        <taxon>Fusarium</taxon>
        <taxon>Fusarium redolens species complex</taxon>
    </lineage>
</organism>
<dbReference type="Proteomes" id="UP000720189">
    <property type="component" value="Unassembled WGS sequence"/>
</dbReference>
<evidence type="ECO:0000256" key="1">
    <source>
        <dbReference type="SAM" id="Phobius"/>
    </source>
</evidence>
<comment type="caution">
    <text evidence="2">The sequence shown here is derived from an EMBL/GenBank/DDBJ whole genome shotgun (WGS) entry which is preliminary data.</text>
</comment>
<evidence type="ECO:0000313" key="2">
    <source>
        <dbReference type="EMBL" id="KAH7216926.1"/>
    </source>
</evidence>
<dbReference type="RefSeq" id="XP_046041907.1">
    <property type="nucleotide sequence ID" value="XM_046185218.1"/>
</dbReference>
<feature type="transmembrane region" description="Helical" evidence="1">
    <location>
        <begin position="14"/>
        <end position="37"/>
    </location>
</feature>
<keyword evidence="1" id="KW-1133">Transmembrane helix</keyword>
<keyword evidence="1" id="KW-0812">Transmembrane</keyword>
<reference evidence="2" key="1">
    <citation type="journal article" date="2021" name="Nat. Commun.">
        <title>Genetic determinants of endophytism in the Arabidopsis root mycobiome.</title>
        <authorList>
            <person name="Mesny F."/>
            <person name="Miyauchi S."/>
            <person name="Thiergart T."/>
            <person name="Pickel B."/>
            <person name="Atanasova L."/>
            <person name="Karlsson M."/>
            <person name="Huettel B."/>
            <person name="Barry K.W."/>
            <person name="Haridas S."/>
            <person name="Chen C."/>
            <person name="Bauer D."/>
            <person name="Andreopoulos W."/>
            <person name="Pangilinan J."/>
            <person name="LaButti K."/>
            <person name="Riley R."/>
            <person name="Lipzen A."/>
            <person name="Clum A."/>
            <person name="Drula E."/>
            <person name="Henrissat B."/>
            <person name="Kohler A."/>
            <person name="Grigoriev I.V."/>
            <person name="Martin F.M."/>
            <person name="Hacquard S."/>
        </authorList>
    </citation>
    <scope>NUCLEOTIDE SEQUENCE</scope>
    <source>
        <strain evidence="2">MPI-CAGE-AT-0023</strain>
    </source>
</reference>
<evidence type="ECO:0000313" key="3">
    <source>
        <dbReference type="Proteomes" id="UP000720189"/>
    </source>
</evidence>
<gene>
    <name evidence="2" type="ORF">BKA55DRAFT_218010</name>
</gene>
<dbReference type="GeneID" id="70215172"/>
<keyword evidence="3" id="KW-1185">Reference proteome</keyword>
<dbReference type="AlphaFoldDB" id="A0A9P9JL04"/>
<protein>
    <submittedName>
        <fullName evidence="2">Uncharacterized protein</fullName>
    </submittedName>
</protein>
<sequence length="98" mass="10818">MKFSLTCGYTSNNLLYRFSLILIALTPVAGLDIARLYGYIHSTDHLKAIARDPQTTTNSHIKLVQGSSPVSFMILPHNSLNSSPTDSLHTLHASFLNF</sequence>